<evidence type="ECO:0000313" key="5">
    <source>
        <dbReference type="EMBL" id="PPV16743.1"/>
    </source>
</evidence>
<comment type="caution">
    <text evidence="5">The sequence shown here is derived from an EMBL/GenBank/DDBJ whole genome shotgun (WGS) entry which is preliminary data.</text>
</comment>
<dbReference type="InterPro" id="IPR000792">
    <property type="entry name" value="Tscrpt_reg_LuxR_C"/>
</dbReference>
<dbReference type="EMBL" id="LRDH01000067">
    <property type="protein sequence ID" value="PPV16743.1"/>
    <property type="molecule type" value="Genomic_DNA"/>
</dbReference>
<dbReference type="RefSeq" id="WP_043665181.1">
    <property type="nucleotide sequence ID" value="NZ_JSEG01000015.1"/>
</dbReference>
<feature type="domain" description="HTH luxR-type" evidence="4">
    <location>
        <begin position="783"/>
        <end position="848"/>
    </location>
</feature>
<dbReference type="Gene3D" id="3.40.50.300">
    <property type="entry name" value="P-loop containing nucleotide triphosphate hydrolases"/>
    <property type="match status" value="1"/>
</dbReference>
<name>A0A2S7FDE0_CLOBU</name>
<evidence type="ECO:0000256" key="1">
    <source>
        <dbReference type="ARBA" id="ARBA00023015"/>
    </source>
</evidence>
<protein>
    <recommendedName>
        <fullName evidence="4">HTH luxR-type domain-containing protein</fullName>
    </recommendedName>
</protein>
<keyword evidence="2" id="KW-0238">DNA-binding</keyword>
<dbReference type="PANTHER" id="PTHR44688:SF16">
    <property type="entry name" value="DNA-BINDING TRANSCRIPTIONAL ACTIVATOR DEVR_DOSR"/>
    <property type="match status" value="1"/>
</dbReference>
<dbReference type="InterPro" id="IPR059106">
    <property type="entry name" value="WHD_MalT"/>
</dbReference>
<dbReference type="InterPro" id="IPR027417">
    <property type="entry name" value="P-loop_NTPase"/>
</dbReference>
<dbReference type="PROSITE" id="PS50043">
    <property type="entry name" value="HTH_LUXR_2"/>
    <property type="match status" value="1"/>
</dbReference>
<dbReference type="PRINTS" id="PR00038">
    <property type="entry name" value="HTHLUXR"/>
</dbReference>
<sequence>MKNNINIIKTKLIMPAPRKNYIKRKHLLEKLNDIADYKVTLIKGIAGCGKTTAVSIYVSENNLQNVNWISLDKENDEIYSFWYYFCESIKEFLSNDKVLDSFKELLTKDSIYNLIGYIVNELSKVDDVFIVLDDFYHIKDKLLNSTIEYLITYSSSNVHYILLTRDNPILCLGQLRAKGQLLEIGPENFKFTQNEVKTFLYDTLKLNIDIDDINIIFEKSEGWITGIQLMALAIKNNTVINISGIDTRNDYLVEYFTEEILNQLTFEEKEFLIKSSILNYFNFEICNEVLNITNSEAIIKSLVDKSLFITLVDRQNNIYRYHNVLKQFLNGRFIKLSNEIQKKLYLKAYEVYKINENFEESINNLLQIKEYEQAVSELNSQINNSKGWYYLKQIPVEYLKDYDELIIQRVYYHFSNLQIEECNKVIDSVTIEKLPVLKVFKVINGDRNIDFYELDSMDIDKLKYNNVTQCILYTSILFVLIYKNDYNKVLKYCNKYYAIAKKHNLISLSIFIKGMEATALEDMGELLEALNIYNEIRNIISDNPIISNLIVLYHFGVAGINLKMCEIEKAKSEIEKVESSIVINKSMFAMPILYHEIIIKFLSGKFKETLKLCNELKVKDHLSYGFILGYKIFLDDYTESDLNEYINSYEDGIRNNISYSIPDKIIYSIAVNLYNDSEKGRRLLDDIIEYCRANSIKTYLVDSLIYMILILSDDLKNSKREVFSYLREAIYYSIDNNYLMPYVLSGDKLLKIIILMKNDESITFTTNERKFVNKLFDIDKIKNNSNKEILSKREKEVLQVLSQGLSNKEIAENLNISLATVKTHIIKIYSKLNVSSRVQAVEKAKKLSWL</sequence>
<evidence type="ECO:0000259" key="4">
    <source>
        <dbReference type="PROSITE" id="PS50043"/>
    </source>
</evidence>
<proteinExistence type="predicted"/>
<dbReference type="Pfam" id="PF25873">
    <property type="entry name" value="WHD_MalT"/>
    <property type="match status" value="1"/>
</dbReference>
<dbReference type="InterPro" id="IPR036388">
    <property type="entry name" value="WH-like_DNA-bd_sf"/>
</dbReference>
<dbReference type="Pfam" id="PF00196">
    <property type="entry name" value="GerE"/>
    <property type="match status" value="1"/>
</dbReference>
<dbReference type="PANTHER" id="PTHR44688">
    <property type="entry name" value="DNA-BINDING TRANSCRIPTIONAL ACTIVATOR DEVR_DOSR"/>
    <property type="match status" value="1"/>
</dbReference>
<reference evidence="5 6" key="1">
    <citation type="submission" date="2016-01" db="EMBL/GenBank/DDBJ databases">
        <title>Characterization of the Clostridium difficile lineages that are prevalent in Hong Kong and China.</title>
        <authorList>
            <person name="Kwok J.S.-L."/>
            <person name="Lam W.-Y."/>
            <person name="Ip M."/>
            <person name="Chan T.-F."/>
            <person name="Hawkey P.M."/>
            <person name="Tsui S.K.-W."/>
        </authorList>
    </citation>
    <scope>NUCLEOTIDE SEQUENCE [LARGE SCALE GENOMIC DNA]</scope>
    <source>
        <strain evidence="5 6">300064</strain>
    </source>
</reference>
<evidence type="ECO:0000313" key="6">
    <source>
        <dbReference type="Proteomes" id="UP000238081"/>
    </source>
</evidence>
<organism evidence="5 6">
    <name type="scientific">Clostridium butyricum</name>
    <dbReference type="NCBI Taxonomy" id="1492"/>
    <lineage>
        <taxon>Bacteria</taxon>
        <taxon>Bacillati</taxon>
        <taxon>Bacillota</taxon>
        <taxon>Clostridia</taxon>
        <taxon>Eubacteriales</taxon>
        <taxon>Clostridiaceae</taxon>
        <taxon>Clostridium</taxon>
    </lineage>
</organism>
<dbReference type="SMART" id="SM00421">
    <property type="entry name" value="HTH_LUXR"/>
    <property type="match status" value="1"/>
</dbReference>
<evidence type="ECO:0000256" key="2">
    <source>
        <dbReference type="ARBA" id="ARBA00023125"/>
    </source>
</evidence>
<dbReference type="Gene3D" id="1.10.10.10">
    <property type="entry name" value="Winged helix-like DNA-binding domain superfamily/Winged helix DNA-binding domain"/>
    <property type="match status" value="1"/>
</dbReference>
<keyword evidence="1" id="KW-0805">Transcription regulation</keyword>
<gene>
    <name evidence="5" type="ORF">AWN73_09510</name>
</gene>
<evidence type="ECO:0000256" key="3">
    <source>
        <dbReference type="ARBA" id="ARBA00023163"/>
    </source>
</evidence>
<dbReference type="InterPro" id="IPR016032">
    <property type="entry name" value="Sig_transdc_resp-reg_C-effctor"/>
</dbReference>
<dbReference type="GO" id="GO:0006355">
    <property type="term" value="P:regulation of DNA-templated transcription"/>
    <property type="evidence" value="ECO:0007669"/>
    <property type="project" value="InterPro"/>
</dbReference>
<dbReference type="SUPFAM" id="SSF52540">
    <property type="entry name" value="P-loop containing nucleoside triphosphate hydrolases"/>
    <property type="match status" value="1"/>
</dbReference>
<dbReference type="AlphaFoldDB" id="A0A2S7FDE0"/>
<dbReference type="Proteomes" id="UP000238081">
    <property type="component" value="Unassembled WGS sequence"/>
</dbReference>
<dbReference type="GO" id="GO:0003677">
    <property type="term" value="F:DNA binding"/>
    <property type="evidence" value="ECO:0007669"/>
    <property type="project" value="UniProtKB-KW"/>
</dbReference>
<accession>A0A2S7FDE0</accession>
<dbReference type="Pfam" id="PF03215">
    <property type="entry name" value="Rad17"/>
    <property type="match status" value="1"/>
</dbReference>
<dbReference type="SUPFAM" id="SSF46894">
    <property type="entry name" value="C-terminal effector domain of the bipartite response regulators"/>
    <property type="match status" value="1"/>
</dbReference>
<dbReference type="CDD" id="cd06170">
    <property type="entry name" value="LuxR_C_like"/>
    <property type="match status" value="1"/>
</dbReference>
<keyword evidence="3" id="KW-0804">Transcription</keyword>